<accession>F9Y5G4</accession>
<name>F9Y5G4_KETVW</name>
<gene>
    <name evidence="4" type="ordered locus">KVU_0878</name>
</gene>
<dbReference type="Gene3D" id="3.30.1450.10">
    <property type="match status" value="1"/>
</dbReference>
<dbReference type="RefSeq" id="WP_013384172.1">
    <property type="nucleotide sequence ID" value="NC_017384.1"/>
</dbReference>
<dbReference type="KEGG" id="kvl:KVU_0878"/>
<dbReference type="PATRIC" id="fig|759362.5.peg.907"/>
<keyword evidence="1" id="KW-0732">Signal</keyword>
<organism evidence="4 5">
    <name type="scientific">Ketogulonicigenium vulgare (strain WSH-001)</name>
    <dbReference type="NCBI Taxonomy" id="759362"/>
    <lineage>
        <taxon>Bacteria</taxon>
        <taxon>Pseudomonadati</taxon>
        <taxon>Pseudomonadota</taxon>
        <taxon>Alphaproteobacteria</taxon>
        <taxon>Rhodobacterales</taxon>
        <taxon>Roseobacteraceae</taxon>
        <taxon>Ketogulonicigenium</taxon>
    </lineage>
</organism>
<dbReference type="EMBL" id="CP002018">
    <property type="protein sequence ID" value="AEM40717.1"/>
    <property type="molecule type" value="Genomic_DNA"/>
</dbReference>
<evidence type="ECO:0000256" key="2">
    <source>
        <dbReference type="ARBA" id="ARBA00023136"/>
    </source>
</evidence>
<dbReference type="OrthoDB" id="7203955at2"/>
<keyword evidence="4" id="KW-0449">Lipoprotein</keyword>
<dbReference type="InterPro" id="IPR007450">
    <property type="entry name" value="BamE_dom"/>
</dbReference>
<keyword evidence="2" id="KW-0472">Membrane</keyword>
<dbReference type="PROSITE" id="PS51257">
    <property type="entry name" value="PROKAR_LIPOPROTEIN"/>
    <property type="match status" value="1"/>
</dbReference>
<proteinExistence type="predicted"/>
<evidence type="ECO:0000313" key="5">
    <source>
        <dbReference type="Proteomes" id="UP000000692"/>
    </source>
</evidence>
<sequence>MKHEISQAGVKRAVGLQRGLRLVLASSVIALVVACTPVQRNHGYIPTEDMIAGLNVGDSRASVISAIGEPAAQSVQGQGAFYYVQSRFETFGAFAPREIDRQVLAVTFTPAGTLQNIARYGLQDGNVVILSRRVTDEQVGDMTFIRQLLGNFGRVDAASMLGTSE</sequence>
<keyword evidence="5" id="KW-1185">Reference proteome</keyword>
<dbReference type="InterPro" id="IPR037873">
    <property type="entry name" value="BamE-like"/>
</dbReference>
<protein>
    <submittedName>
        <fullName evidence="4">Lipoprotein, SmpA/OmlA family protein</fullName>
    </submittedName>
</protein>
<dbReference type="HOGENOM" id="CLU_104933_0_0_5"/>
<feature type="domain" description="Outer membrane protein assembly factor BamE" evidence="3">
    <location>
        <begin position="43"/>
        <end position="117"/>
    </location>
</feature>
<reference evidence="4 5" key="1">
    <citation type="journal article" date="2011" name="J. Bacteriol.">
        <title>Complete genome sequence of the industrial strain Ketogulonicigenium vulgare WSH-001.</title>
        <authorList>
            <person name="Liu L."/>
            <person name="Li Y."/>
            <person name="Zhang J."/>
            <person name="Zhou Z."/>
            <person name="Liu J."/>
            <person name="Li X."/>
            <person name="Zhou J."/>
            <person name="Du G."/>
            <person name="Wang L."/>
            <person name="Chen J."/>
        </authorList>
    </citation>
    <scope>NUCLEOTIDE SEQUENCE [LARGE SCALE GENOMIC DNA]</scope>
    <source>
        <strain evidence="4 5">WSH-001</strain>
    </source>
</reference>
<evidence type="ECO:0000259" key="3">
    <source>
        <dbReference type="Pfam" id="PF04355"/>
    </source>
</evidence>
<dbReference type="AlphaFoldDB" id="F9Y5G4"/>
<evidence type="ECO:0000313" key="4">
    <source>
        <dbReference type="EMBL" id="AEM40717.1"/>
    </source>
</evidence>
<dbReference type="Pfam" id="PF04355">
    <property type="entry name" value="BamE"/>
    <property type="match status" value="1"/>
</dbReference>
<dbReference type="eggNOG" id="COG2913">
    <property type="taxonomic scope" value="Bacteria"/>
</dbReference>
<dbReference type="Proteomes" id="UP000000692">
    <property type="component" value="Chromosome"/>
</dbReference>
<evidence type="ECO:0000256" key="1">
    <source>
        <dbReference type="ARBA" id="ARBA00022729"/>
    </source>
</evidence>
<dbReference type="GO" id="GO:0019867">
    <property type="term" value="C:outer membrane"/>
    <property type="evidence" value="ECO:0007669"/>
    <property type="project" value="InterPro"/>
</dbReference>